<dbReference type="Proteomes" id="UP000765509">
    <property type="component" value="Unassembled WGS sequence"/>
</dbReference>
<organism evidence="1 2">
    <name type="scientific">Austropuccinia psidii MF-1</name>
    <dbReference type="NCBI Taxonomy" id="1389203"/>
    <lineage>
        <taxon>Eukaryota</taxon>
        <taxon>Fungi</taxon>
        <taxon>Dikarya</taxon>
        <taxon>Basidiomycota</taxon>
        <taxon>Pucciniomycotina</taxon>
        <taxon>Pucciniomycetes</taxon>
        <taxon>Pucciniales</taxon>
        <taxon>Sphaerophragmiaceae</taxon>
        <taxon>Austropuccinia</taxon>
    </lineage>
</organism>
<protein>
    <submittedName>
        <fullName evidence="1">Uncharacterized protein</fullName>
    </submittedName>
</protein>
<comment type="caution">
    <text evidence="1">The sequence shown here is derived from an EMBL/GenBank/DDBJ whole genome shotgun (WGS) entry which is preliminary data.</text>
</comment>
<evidence type="ECO:0000313" key="2">
    <source>
        <dbReference type="Proteomes" id="UP000765509"/>
    </source>
</evidence>
<keyword evidence="2" id="KW-1185">Reference proteome</keyword>
<proteinExistence type="predicted"/>
<sequence>MGKSPSLVEKGWNLLFPVDHLKKTLLTIHPTAKDFHYMENAVEVRLTEDFSRKHPVFPVSFIRPYFQTGEDTLPSRNKTYTPQYIVQLEDSPGPVNNIIKARKLRLNGRDQRQYLLRFKDQTADKDKLLAEDAIPYDKLQLRRLRASRRAEQSH</sequence>
<dbReference type="OrthoDB" id="4360000at2759"/>
<gene>
    <name evidence="1" type="ORF">O181_054968</name>
</gene>
<dbReference type="EMBL" id="AVOT02024538">
    <property type="protein sequence ID" value="MBW0515253.1"/>
    <property type="molecule type" value="Genomic_DNA"/>
</dbReference>
<evidence type="ECO:0000313" key="1">
    <source>
        <dbReference type="EMBL" id="MBW0515253.1"/>
    </source>
</evidence>
<reference evidence="1" key="1">
    <citation type="submission" date="2021-03" db="EMBL/GenBank/DDBJ databases">
        <title>Draft genome sequence of rust myrtle Austropuccinia psidii MF-1, a brazilian biotype.</title>
        <authorList>
            <person name="Quecine M.C."/>
            <person name="Pachon D.M.R."/>
            <person name="Bonatelli M.L."/>
            <person name="Correr F.H."/>
            <person name="Franceschini L.M."/>
            <person name="Leite T.F."/>
            <person name="Margarido G.R.A."/>
            <person name="Almeida C.A."/>
            <person name="Ferrarezi J.A."/>
            <person name="Labate C.A."/>
        </authorList>
    </citation>
    <scope>NUCLEOTIDE SEQUENCE</scope>
    <source>
        <strain evidence="1">MF-1</strain>
    </source>
</reference>
<accession>A0A9Q3E728</accession>
<name>A0A9Q3E728_9BASI</name>
<dbReference type="AlphaFoldDB" id="A0A9Q3E728"/>